<sequence length="26" mass="2817">MSPLVRLSRLFTQSQALSTDPNGGLK</sequence>
<accession>A0A0E9QYA4</accession>
<reference evidence="1" key="1">
    <citation type="submission" date="2014-11" db="EMBL/GenBank/DDBJ databases">
        <authorList>
            <person name="Amaro Gonzalez C."/>
        </authorList>
    </citation>
    <scope>NUCLEOTIDE SEQUENCE</scope>
</reference>
<evidence type="ECO:0000313" key="1">
    <source>
        <dbReference type="EMBL" id="JAH21078.1"/>
    </source>
</evidence>
<proteinExistence type="predicted"/>
<organism evidence="1">
    <name type="scientific">Anguilla anguilla</name>
    <name type="common">European freshwater eel</name>
    <name type="synonym">Muraena anguilla</name>
    <dbReference type="NCBI Taxonomy" id="7936"/>
    <lineage>
        <taxon>Eukaryota</taxon>
        <taxon>Metazoa</taxon>
        <taxon>Chordata</taxon>
        <taxon>Craniata</taxon>
        <taxon>Vertebrata</taxon>
        <taxon>Euteleostomi</taxon>
        <taxon>Actinopterygii</taxon>
        <taxon>Neopterygii</taxon>
        <taxon>Teleostei</taxon>
        <taxon>Anguilliformes</taxon>
        <taxon>Anguillidae</taxon>
        <taxon>Anguilla</taxon>
    </lineage>
</organism>
<protein>
    <submittedName>
        <fullName evidence="1">Uncharacterized protein</fullName>
    </submittedName>
</protein>
<dbReference type="AlphaFoldDB" id="A0A0E9QYA4"/>
<reference evidence="1" key="2">
    <citation type="journal article" date="2015" name="Fish Shellfish Immunol.">
        <title>Early steps in the European eel (Anguilla anguilla)-Vibrio vulnificus interaction in the gills: Role of the RtxA13 toxin.</title>
        <authorList>
            <person name="Callol A."/>
            <person name="Pajuelo D."/>
            <person name="Ebbesson L."/>
            <person name="Teles M."/>
            <person name="MacKenzie S."/>
            <person name="Amaro C."/>
        </authorList>
    </citation>
    <scope>NUCLEOTIDE SEQUENCE</scope>
</reference>
<dbReference type="EMBL" id="GBXM01087499">
    <property type="protein sequence ID" value="JAH21078.1"/>
    <property type="molecule type" value="Transcribed_RNA"/>
</dbReference>
<name>A0A0E9QYA4_ANGAN</name>